<name>A0A318T6U2_9BRAD</name>
<evidence type="ECO:0000313" key="2">
    <source>
        <dbReference type="Proteomes" id="UP000248148"/>
    </source>
</evidence>
<evidence type="ECO:0008006" key="3">
    <source>
        <dbReference type="Google" id="ProtNLM"/>
    </source>
</evidence>
<dbReference type="AlphaFoldDB" id="A0A318T6U2"/>
<dbReference type="EMBL" id="QJTI01000040">
    <property type="protein sequence ID" value="PYE99056.1"/>
    <property type="molecule type" value="Genomic_DNA"/>
</dbReference>
<comment type="caution">
    <text evidence="1">The sequence shown here is derived from an EMBL/GenBank/DDBJ whole genome shotgun (WGS) entry which is preliminary data.</text>
</comment>
<proteinExistence type="predicted"/>
<dbReference type="Proteomes" id="UP000248148">
    <property type="component" value="Unassembled WGS sequence"/>
</dbReference>
<dbReference type="OrthoDB" id="7428686at2"/>
<accession>A0A318T6U2</accession>
<dbReference type="PROSITE" id="PS51257">
    <property type="entry name" value="PROKAR_LIPOPROTEIN"/>
    <property type="match status" value="1"/>
</dbReference>
<organism evidence="1 2">
    <name type="scientific">Rhodopseudomonas faecalis</name>
    <dbReference type="NCBI Taxonomy" id="99655"/>
    <lineage>
        <taxon>Bacteria</taxon>
        <taxon>Pseudomonadati</taxon>
        <taxon>Pseudomonadota</taxon>
        <taxon>Alphaproteobacteria</taxon>
        <taxon>Hyphomicrobiales</taxon>
        <taxon>Nitrobacteraceae</taxon>
        <taxon>Rhodopseudomonas</taxon>
    </lineage>
</organism>
<sequence>MMMGRRGMLALLTGGMALVLSGCGRSQAWLRYRLTLEVNTPSGVSIGSSVLECTLYGPSMIPLPGDIGGSGNIGEAPTVDLGSGRFLFAVLADPLYRRDLFSIVSKVLAYPELKLGPPNEGMQERMKKAAATKSSVMLLRRDYPMLVTFANVSNPSSIVEVSPDNLAAAFGVGYSLKRITFEAVDAKTPLTAGFSDRFPAIAKHRGNFRKTPPNTPRDQDLDASLGASSFFTGAAK</sequence>
<keyword evidence="2" id="KW-1185">Reference proteome</keyword>
<evidence type="ECO:0000313" key="1">
    <source>
        <dbReference type="EMBL" id="PYE99056.1"/>
    </source>
</evidence>
<reference evidence="1 2" key="1">
    <citation type="submission" date="2018-06" db="EMBL/GenBank/DDBJ databases">
        <title>Genomic Encyclopedia of Archaeal and Bacterial Type Strains, Phase II (KMG-II): from individual species to whole genera.</title>
        <authorList>
            <person name="Goeker M."/>
        </authorList>
    </citation>
    <scope>NUCLEOTIDE SEQUENCE [LARGE SCALE GENOMIC DNA]</scope>
    <source>
        <strain evidence="1 2">JCM 11668</strain>
    </source>
</reference>
<protein>
    <recommendedName>
        <fullName evidence="3">Lipoprotein</fullName>
    </recommendedName>
</protein>
<gene>
    <name evidence="1" type="ORF">BJ122_1405</name>
</gene>